<reference evidence="2 3" key="1">
    <citation type="submission" date="2024-03" db="EMBL/GenBank/DDBJ databases">
        <title>Complete genome sequence of the green alga Chloropicon roscoffensis RCC1871.</title>
        <authorList>
            <person name="Lemieux C."/>
            <person name="Pombert J.-F."/>
            <person name="Otis C."/>
            <person name="Turmel M."/>
        </authorList>
    </citation>
    <scope>NUCLEOTIDE SEQUENCE [LARGE SCALE GENOMIC DNA]</scope>
    <source>
        <strain evidence="2 3">RCC1871</strain>
    </source>
</reference>
<evidence type="ECO:0000313" key="2">
    <source>
        <dbReference type="EMBL" id="WZN60856.1"/>
    </source>
</evidence>
<accession>A0AAX4P4W3</accession>
<dbReference type="InterPro" id="IPR029058">
    <property type="entry name" value="AB_hydrolase_fold"/>
</dbReference>
<organism evidence="2 3">
    <name type="scientific">Chloropicon roscoffensis</name>
    <dbReference type="NCBI Taxonomy" id="1461544"/>
    <lineage>
        <taxon>Eukaryota</taxon>
        <taxon>Viridiplantae</taxon>
        <taxon>Chlorophyta</taxon>
        <taxon>Chloropicophyceae</taxon>
        <taxon>Chloropicales</taxon>
        <taxon>Chloropicaceae</taxon>
        <taxon>Chloropicon</taxon>
    </lineage>
</organism>
<dbReference type="SUPFAM" id="SSF53474">
    <property type="entry name" value="alpha/beta-Hydrolases"/>
    <property type="match status" value="1"/>
</dbReference>
<dbReference type="PANTHER" id="PTHR43358">
    <property type="entry name" value="ALPHA/BETA-HYDROLASE"/>
    <property type="match status" value="1"/>
</dbReference>
<dbReference type="Gene3D" id="3.40.50.1820">
    <property type="entry name" value="alpha/beta hydrolase"/>
    <property type="match status" value="1"/>
</dbReference>
<dbReference type="Pfam" id="PF12146">
    <property type="entry name" value="Hydrolase_4"/>
    <property type="match status" value="1"/>
</dbReference>
<dbReference type="InterPro" id="IPR022742">
    <property type="entry name" value="Hydrolase_4"/>
</dbReference>
<dbReference type="InterPro" id="IPR052920">
    <property type="entry name" value="DNA-binding_regulatory"/>
</dbReference>
<dbReference type="PANTHER" id="PTHR43358:SF4">
    <property type="entry name" value="ALPHA_BETA HYDROLASE FOLD-1 DOMAIN-CONTAINING PROTEIN"/>
    <property type="match status" value="1"/>
</dbReference>
<protein>
    <submittedName>
        <fullName evidence="2">Alpha/beta-hydrolase</fullName>
    </submittedName>
</protein>
<evidence type="ECO:0000313" key="3">
    <source>
        <dbReference type="Proteomes" id="UP001472866"/>
    </source>
</evidence>
<keyword evidence="3" id="KW-1185">Reference proteome</keyword>
<evidence type="ECO:0000259" key="1">
    <source>
        <dbReference type="Pfam" id="PF12146"/>
    </source>
</evidence>
<name>A0AAX4P4W3_9CHLO</name>
<feature type="domain" description="Serine aminopeptidase S33" evidence="1">
    <location>
        <begin position="75"/>
        <end position="185"/>
    </location>
</feature>
<gene>
    <name evidence="2" type="ORF">HKI87_03g23900</name>
</gene>
<dbReference type="EMBL" id="CP151503">
    <property type="protein sequence ID" value="WZN60856.1"/>
    <property type="molecule type" value="Genomic_DNA"/>
</dbReference>
<dbReference type="Proteomes" id="UP001472866">
    <property type="component" value="Chromosome 03"/>
</dbReference>
<dbReference type="AlphaFoldDB" id="A0AAX4P4W3"/>
<proteinExistence type="predicted"/>
<sequence>MNPLGDFVEGACRLLVRPGRAAYTEDQLVGGRDGRFVMNTKQMRRCDFVLPNARGDQLQASLYLEGEGLECASGKTCVVYLHGNCGCRLDANDVVRLLLPASISVCCFDFSGSGLSGGEYISLGAREPADLKVIVTFLRTLGVTMIGLWGRSMGAVTALRYVHTERDLSISGILADSPFTSLVELIHHLVGQKGIPRFATSAALFLINRRLRELGMDVNEVNTLESARSCYVPALLAHGDGDSLIPPSMSERIVEEIAGDAYLMIVEGDHNDLRPLKFQRAARTYFRALLKGGVKTPESLFLNI</sequence>